<dbReference type="EMBL" id="GHWJ01010843">
    <property type="protein sequence ID" value="NOV43580.1"/>
    <property type="molecule type" value="Transcribed_RNA"/>
</dbReference>
<dbReference type="AlphaFoldDB" id="A0A6M2DD61"/>
<keyword evidence="1" id="KW-0472">Membrane</keyword>
<protein>
    <submittedName>
        <fullName evidence="2">Putative secreted protein ovary overexpressed</fullName>
    </submittedName>
</protein>
<keyword evidence="1" id="KW-1133">Transmembrane helix</keyword>
<keyword evidence="1" id="KW-0812">Transmembrane</keyword>
<reference evidence="2" key="1">
    <citation type="submission" date="2019-09" db="EMBL/GenBank/DDBJ databases">
        <title>Organ-specific transcriptomic study of the physiology of the cattle tick, Rhipicephalus microplus.</title>
        <authorList>
            <person name="Tirloni L."/>
            <person name="Braz G."/>
            <person name="Gandara A.C.P."/>
            <person name="Sabadin G.A."/>
            <person name="da Silva R.M."/>
            <person name="Guizzo M.G."/>
            <person name="Machado J.A."/>
            <person name="Costa E.P."/>
            <person name="Gomes H.F."/>
            <person name="Moraes J."/>
            <person name="Mota M.B.S."/>
            <person name="Mesquita R.D."/>
            <person name="Alvarenga P.H."/>
            <person name="Alves F."/>
            <person name="Seixas A."/>
            <person name="da Fonseca R.N."/>
            <person name="Fogaca A."/>
            <person name="Logullo C."/>
            <person name="Tanaka A."/>
            <person name="Daffre S."/>
            <person name="Termignoni C."/>
            <person name="Vaz I.S.Jr."/>
            <person name="Oliveira P.L."/>
            <person name="Ribeiro J.M."/>
        </authorList>
    </citation>
    <scope>NUCLEOTIDE SEQUENCE</scope>
    <source>
        <strain evidence="2">Porto Alegre</strain>
    </source>
</reference>
<evidence type="ECO:0000313" key="2">
    <source>
        <dbReference type="EMBL" id="NOV43580.1"/>
    </source>
</evidence>
<feature type="transmembrane region" description="Helical" evidence="1">
    <location>
        <begin position="12"/>
        <end position="36"/>
    </location>
</feature>
<organism evidence="2">
    <name type="scientific">Rhipicephalus microplus</name>
    <name type="common">Cattle tick</name>
    <name type="synonym">Boophilus microplus</name>
    <dbReference type="NCBI Taxonomy" id="6941"/>
    <lineage>
        <taxon>Eukaryota</taxon>
        <taxon>Metazoa</taxon>
        <taxon>Ecdysozoa</taxon>
        <taxon>Arthropoda</taxon>
        <taxon>Chelicerata</taxon>
        <taxon>Arachnida</taxon>
        <taxon>Acari</taxon>
        <taxon>Parasitiformes</taxon>
        <taxon>Ixodida</taxon>
        <taxon>Ixodoidea</taxon>
        <taxon>Ixodidae</taxon>
        <taxon>Rhipicephalinae</taxon>
        <taxon>Rhipicephalus</taxon>
        <taxon>Boophilus</taxon>
    </lineage>
</organism>
<proteinExistence type="predicted"/>
<sequence>MNIRKSRVNLSLFCLVVFAHLCCELSFMCNLLHFALKVLHFLNLLRDTKGNQYKVSSCPSQSMFIYSCL</sequence>
<evidence type="ECO:0000256" key="1">
    <source>
        <dbReference type="SAM" id="Phobius"/>
    </source>
</evidence>
<name>A0A6M2DD61_RHIMP</name>
<accession>A0A6M2DD61</accession>